<dbReference type="EMBL" id="CP129968">
    <property type="protein sequence ID" value="WKK82287.2"/>
    <property type="molecule type" value="Genomic_DNA"/>
</dbReference>
<protein>
    <submittedName>
        <fullName evidence="2">Uncharacterized protein</fullName>
    </submittedName>
</protein>
<sequence length="562" mass="60932">MKSQSSTVMAKKTTKFPQVKITNKLSYSIDIYDVFNEEKKGQTVPYTYTKLATVAPGVTTSVQTIREASQLEATNSGVIKSLNNFYFDRFPIKVMAAVQFSFGNPPPLAFTVDSSDEQSMIQSFLFHRFAMANPNSALTKNLYGALKKGSVDDVNSFFTGTKNFKNCTLSSWNAILTWLQMNTSGWQGPYFLYEAAPKNPPSTYVPVLIATLNIESSATANTATLKLCSQDAKGNPVFSSPPQTTTVVMNGDGTMGDSNPGQDVAVSLTPVWMNVIQTSMKNGTPVSNYIVGPTVTGTVAGKQVVSSQTARQIPGKPAKKKQQSSFDASFGKICQSVGLLVGLLMLGDFASKMFKSAKEKINKAKEDANSESDFESQESTINSTPDSDVVSEASSQESTFDTDASEVSDSYSATSESLQEDVMTETMTDTMDSIQSEIQEQVQDGYTPTQDYEDAVSDLDNSFKDAQEKIENGDFSDASTELSDAAKNMDTAIENGKGEMAEWETNSLQESSDAVSDAANESDALDSAQEEHDNEMEDESNDSGFDSEDDDWPSSDEIPMEG</sequence>
<feature type="compositionally biased region" description="Polar residues" evidence="1">
    <location>
        <begin position="377"/>
        <end position="417"/>
    </location>
</feature>
<gene>
    <name evidence="2" type="ORF">QYS47_09375</name>
</gene>
<feature type="compositionally biased region" description="Acidic residues" evidence="1">
    <location>
        <begin position="532"/>
        <end position="562"/>
    </location>
</feature>
<dbReference type="KEGG" id="marp:QYS47_09375"/>
<name>A0AA49JCY9_9BACT</name>
<organism evidence="2">
    <name type="scientific">Marivirga arenosa</name>
    <dbReference type="NCBI Taxonomy" id="3059076"/>
    <lineage>
        <taxon>Bacteria</taxon>
        <taxon>Pseudomonadati</taxon>
        <taxon>Bacteroidota</taxon>
        <taxon>Cytophagia</taxon>
        <taxon>Cytophagales</taxon>
        <taxon>Marivirgaceae</taxon>
        <taxon>Marivirga</taxon>
    </lineage>
</organism>
<accession>A0AA49JCY9</accession>
<evidence type="ECO:0000256" key="1">
    <source>
        <dbReference type="SAM" id="MobiDB-lite"/>
    </source>
</evidence>
<dbReference type="Proteomes" id="UP001232019">
    <property type="component" value="Chromosome"/>
</dbReference>
<feature type="compositionally biased region" description="Polar residues" evidence="1">
    <location>
        <begin position="504"/>
        <end position="514"/>
    </location>
</feature>
<feature type="region of interest" description="Disordered" evidence="1">
    <location>
        <begin position="488"/>
        <end position="562"/>
    </location>
</feature>
<feature type="region of interest" description="Disordered" evidence="1">
    <location>
        <begin position="363"/>
        <end position="419"/>
    </location>
</feature>
<reference evidence="2" key="1">
    <citation type="submission" date="2023-08" db="EMBL/GenBank/DDBJ databases">
        <title>Comparative genomics and taxonomic characterization of three novel marine species of genus Marivirga.</title>
        <authorList>
            <person name="Muhammad N."/>
            <person name="Kim S.-G."/>
        </authorList>
    </citation>
    <scope>NUCLEOTIDE SEQUENCE</scope>
    <source>
        <strain evidence="2">BKB1-2</strain>
    </source>
</reference>
<dbReference type="AlphaFoldDB" id="A0AA49JCY9"/>
<proteinExistence type="predicted"/>
<evidence type="ECO:0000313" key="2">
    <source>
        <dbReference type="EMBL" id="WKK82287.2"/>
    </source>
</evidence>